<organism evidence="2">
    <name type="scientific">Cladocopium goreaui</name>
    <dbReference type="NCBI Taxonomy" id="2562237"/>
    <lineage>
        <taxon>Eukaryota</taxon>
        <taxon>Sar</taxon>
        <taxon>Alveolata</taxon>
        <taxon>Dinophyceae</taxon>
        <taxon>Suessiales</taxon>
        <taxon>Symbiodiniaceae</taxon>
        <taxon>Cladocopium</taxon>
    </lineage>
</organism>
<feature type="compositionally biased region" description="Basic and acidic residues" evidence="1">
    <location>
        <begin position="33"/>
        <end position="44"/>
    </location>
</feature>
<gene>
    <name evidence="2" type="ORF">C1SCF055_LOCUS31290</name>
</gene>
<evidence type="ECO:0000313" key="4">
    <source>
        <dbReference type="Proteomes" id="UP001152797"/>
    </source>
</evidence>
<dbReference type="Proteomes" id="UP001152797">
    <property type="component" value="Unassembled WGS sequence"/>
</dbReference>
<comment type="caution">
    <text evidence="2">The sequence shown here is derived from an EMBL/GenBank/DDBJ whole genome shotgun (WGS) entry which is preliminary data.</text>
</comment>
<sequence length="412" mass="45666">MNPGGEDSGAFCGWGFNDWGFNDWKGKRKGKGKEKGKDGREKGKDKGKKGKGKDGKDFLPPLVDGKGKGGYQEQLRPANFWESWTGQDIEKWKAQRDDVWKSLQLTNPLQSLRSVLKQSQIRYWLVSMRSELKHAAKQRNDRHIKAREAPKAEAPPALKARDAGSGVWTKEALTGKMGQLNSQANWVVHFPPQLLEEGVPVERSISSKLREVQLKLEGLVPTGCSMTIRVNGVETALERKEVQSKRGEAPRGWKQQLTPVAEHSEPSGLHCIGIALESGWKKIGSKFNDPQVILIRWMPEDFEAKHPIEGENASGAKRETAGFEPWICLEGCTLVARTDQQLLVPTIDVVEVTISDLHQITEDSEKISRNLSGETFELTVYASGCAVSAASTLVQKGPVRPVLKRGVEGGWM</sequence>
<evidence type="ECO:0000313" key="3">
    <source>
        <dbReference type="EMBL" id="CAL4792892.1"/>
    </source>
</evidence>
<dbReference type="EMBL" id="CAMXCT020003653">
    <property type="protein sequence ID" value="CAL1158955.1"/>
    <property type="molecule type" value="Genomic_DNA"/>
</dbReference>
<reference evidence="2" key="1">
    <citation type="submission" date="2022-10" db="EMBL/GenBank/DDBJ databases">
        <authorList>
            <person name="Chen Y."/>
            <person name="Dougan E. K."/>
            <person name="Chan C."/>
            <person name="Rhodes N."/>
            <person name="Thang M."/>
        </authorList>
    </citation>
    <scope>NUCLEOTIDE SEQUENCE</scope>
</reference>
<dbReference type="EMBL" id="CAMXCT010003653">
    <property type="protein sequence ID" value="CAI4005580.1"/>
    <property type="molecule type" value="Genomic_DNA"/>
</dbReference>
<name>A0A9P1D9D1_9DINO</name>
<reference evidence="3 4" key="2">
    <citation type="submission" date="2024-05" db="EMBL/GenBank/DDBJ databases">
        <authorList>
            <person name="Chen Y."/>
            <person name="Shah S."/>
            <person name="Dougan E. K."/>
            <person name="Thang M."/>
            <person name="Chan C."/>
        </authorList>
    </citation>
    <scope>NUCLEOTIDE SEQUENCE [LARGE SCALE GENOMIC DNA]</scope>
</reference>
<feature type="region of interest" description="Disordered" evidence="1">
    <location>
        <begin position="18"/>
        <end position="68"/>
    </location>
</feature>
<dbReference type="EMBL" id="CAMXCT030003653">
    <property type="protein sequence ID" value="CAL4792892.1"/>
    <property type="molecule type" value="Genomic_DNA"/>
</dbReference>
<proteinExistence type="predicted"/>
<keyword evidence="4" id="KW-1185">Reference proteome</keyword>
<feature type="region of interest" description="Disordered" evidence="1">
    <location>
        <begin position="139"/>
        <end position="165"/>
    </location>
</feature>
<protein>
    <submittedName>
        <fullName evidence="3">J domain-containing protein</fullName>
    </submittedName>
</protein>
<dbReference type="AlphaFoldDB" id="A0A9P1D9D1"/>
<evidence type="ECO:0000256" key="1">
    <source>
        <dbReference type="SAM" id="MobiDB-lite"/>
    </source>
</evidence>
<dbReference type="OrthoDB" id="10650302at2759"/>
<accession>A0A9P1D9D1</accession>
<feature type="compositionally biased region" description="Basic and acidic residues" evidence="1">
    <location>
        <begin position="139"/>
        <end position="151"/>
    </location>
</feature>
<evidence type="ECO:0000313" key="2">
    <source>
        <dbReference type="EMBL" id="CAI4005580.1"/>
    </source>
</evidence>